<evidence type="ECO:0000313" key="1">
    <source>
        <dbReference type="EMBL" id="TDD87668.1"/>
    </source>
</evidence>
<dbReference type="AlphaFoldDB" id="A0A4R5BLH0"/>
<reference evidence="1 2" key="1">
    <citation type="submission" date="2019-03" db="EMBL/GenBank/DDBJ databases">
        <title>Draft genome sequences of novel Actinobacteria.</title>
        <authorList>
            <person name="Sahin N."/>
            <person name="Ay H."/>
            <person name="Saygin H."/>
        </authorList>
    </citation>
    <scope>NUCLEOTIDE SEQUENCE [LARGE SCALE GENOMIC DNA]</scope>
    <source>
        <strain evidence="1 2">DSM 45941</strain>
    </source>
</reference>
<gene>
    <name evidence="1" type="ORF">E1293_07585</name>
</gene>
<dbReference type="Proteomes" id="UP000295578">
    <property type="component" value="Unassembled WGS sequence"/>
</dbReference>
<proteinExistence type="predicted"/>
<sequence>MPEPVVAAVRAMARREAAAALLPAPRVEFGAEGPSVRVNLVACPVCGAPEQTRAWAPPFKDAAGPDRSAPVLHMLACEMLTIRAVLPIVVAAVRSPGLAGAQFNTRALTWLEVSHLQLEKALEAVDTAEANGRTLAASTRPYRPAEVGWTGLRRDLVPSFLSPHADVPDSLERLYAETRGAGIVANYQRICETS</sequence>
<name>A0A4R5BLH0_9ACTN</name>
<comment type="caution">
    <text evidence="1">The sequence shown here is derived from an EMBL/GenBank/DDBJ whole genome shotgun (WGS) entry which is preliminary data.</text>
</comment>
<accession>A0A4R5BLH0</accession>
<organism evidence="1 2">
    <name type="scientific">Actinomadura darangshiensis</name>
    <dbReference type="NCBI Taxonomy" id="705336"/>
    <lineage>
        <taxon>Bacteria</taxon>
        <taxon>Bacillati</taxon>
        <taxon>Actinomycetota</taxon>
        <taxon>Actinomycetes</taxon>
        <taxon>Streptosporangiales</taxon>
        <taxon>Thermomonosporaceae</taxon>
        <taxon>Actinomadura</taxon>
    </lineage>
</organism>
<dbReference type="RefSeq" id="WP_132195276.1">
    <property type="nucleotide sequence ID" value="NZ_SMKY01000022.1"/>
</dbReference>
<protein>
    <submittedName>
        <fullName evidence="1">Uncharacterized protein</fullName>
    </submittedName>
</protein>
<dbReference type="OrthoDB" id="3481786at2"/>
<dbReference type="EMBL" id="SMKY01000022">
    <property type="protein sequence ID" value="TDD87668.1"/>
    <property type="molecule type" value="Genomic_DNA"/>
</dbReference>
<evidence type="ECO:0000313" key="2">
    <source>
        <dbReference type="Proteomes" id="UP000295578"/>
    </source>
</evidence>
<keyword evidence="2" id="KW-1185">Reference proteome</keyword>